<dbReference type="Ensembl" id="ENSTMTT00000010343.1">
    <property type="protein sequence ID" value="ENSTMTP00000010006.1"/>
    <property type="gene ID" value="ENSTMTG00000007288.1"/>
</dbReference>
<evidence type="ECO:0000256" key="2">
    <source>
        <dbReference type="ARBA" id="ARBA00023657"/>
    </source>
</evidence>
<dbReference type="Pfam" id="PF17664">
    <property type="entry name" value="HOATZ-like"/>
    <property type="match status" value="1"/>
</dbReference>
<dbReference type="GO" id="GO:0060271">
    <property type="term" value="P:cilium assembly"/>
    <property type="evidence" value="ECO:0007669"/>
    <property type="project" value="InterPro"/>
</dbReference>
<name>A0A674IKP2_9SAUR</name>
<sequence length="153" mass="16033">METARGSAASLTPAGLLVFAGSAERDVAFAKAFWNSVTLQPPLESRLGPAGPRPRETRERPPAFPLLPPDLGGETSPIALPLARGGETHTPRIPPSPSTGGGRHITPLHSPFSSQRWGGNTTPLHSSFLLPALGGETPLPRIPLFSPRIGVCV</sequence>
<dbReference type="InterPro" id="IPR040681">
    <property type="entry name" value="HOATZ-like"/>
</dbReference>
<feature type="region of interest" description="Disordered" evidence="3">
    <location>
        <begin position="41"/>
        <end position="103"/>
    </location>
</feature>
<evidence type="ECO:0000256" key="1">
    <source>
        <dbReference type="ARBA" id="ARBA00023451"/>
    </source>
</evidence>
<evidence type="ECO:0000313" key="5">
    <source>
        <dbReference type="Proteomes" id="UP000472274"/>
    </source>
</evidence>
<dbReference type="GeneTree" id="ENSGT01000000221796"/>
<proteinExistence type="inferred from homology"/>
<dbReference type="PANTHER" id="PTHR47231">
    <property type="entry name" value="UPF0722 PROTEIN C11ORF88"/>
    <property type="match status" value="1"/>
</dbReference>
<dbReference type="PANTHER" id="PTHR47231:SF1">
    <property type="entry name" value="CILIA- AND FLAGELLA-ASSOCIATED PROTEIN HOATZ"/>
    <property type="match status" value="1"/>
</dbReference>
<dbReference type="Proteomes" id="UP000472274">
    <property type="component" value="Unplaced"/>
</dbReference>
<comment type="similarity">
    <text evidence="1">Belongs to the HOATZ family.</text>
</comment>
<evidence type="ECO:0000256" key="3">
    <source>
        <dbReference type="SAM" id="MobiDB-lite"/>
    </source>
</evidence>
<organism evidence="4 5">
    <name type="scientific">Terrapene triunguis</name>
    <name type="common">Three-toed box turtle</name>
    <dbReference type="NCBI Taxonomy" id="2587831"/>
    <lineage>
        <taxon>Eukaryota</taxon>
        <taxon>Metazoa</taxon>
        <taxon>Chordata</taxon>
        <taxon>Craniata</taxon>
        <taxon>Vertebrata</taxon>
        <taxon>Euteleostomi</taxon>
        <taxon>Archelosauria</taxon>
        <taxon>Testudinata</taxon>
        <taxon>Testudines</taxon>
        <taxon>Cryptodira</taxon>
        <taxon>Durocryptodira</taxon>
        <taxon>Testudinoidea</taxon>
        <taxon>Emydidae</taxon>
        <taxon>Terrapene</taxon>
    </lineage>
</organism>
<evidence type="ECO:0000313" key="4">
    <source>
        <dbReference type="Ensembl" id="ENSTMTP00000010006.1"/>
    </source>
</evidence>
<accession>A0A674IKP2</accession>
<dbReference type="InParanoid" id="A0A674IKP2"/>
<dbReference type="AlphaFoldDB" id="A0A674IKP2"/>
<protein>
    <recommendedName>
        <fullName evidence="2">Cilia- and flagella-associated protein HOATZ</fullName>
    </recommendedName>
</protein>
<keyword evidence="5" id="KW-1185">Reference proteome</keyword>
<reference evidence="4" key="1">
    <citation type="submission" date="2025-08" db="UniProtKB">
        <authorList>
            <consortium name="Ensembl"/>
        </authorList>
    </citation>
    <scope>IDENTIFICATION</scope>
</reference>
<reference evidence="4" key="2">
    <citation type="submission" date="2025-09" db="UniProtKB">
        <authorList>
            <consortium name="Ensembl"/>
        </authorList>
    </citation>
    <scope>IDENTIFICATION</scope>
</reference>